<dbReference type="InterPro" id="IPR002181">
    <property type="entry name" value="Fibrinogen_a/b/g_C_dom"/>
</dbReference>
<dbReference type="InterPro" id="IPR050373">
    <property type="entry name" value="Fibrinogen_C-term_domain"/>
</dbReference>
<dbReference type="Pfam" id="PF00147">
    <property type="entry name" value="Fibrinogen_C"/>
    <property type="match status" value="1"/>
</dbReference>
<dbReference type="InterPro" id="IPR014716">
    <property type="entry name" value="Fibrinogen_a/b/g_C_1"/>
</dbReference>
<proteinExistence type="predicted"/>
<sequence>MYDICLGNPCKPGEICENKKDGGVVCVKDKEEIHEDLPEDCTKLRKCKNETGVYTVYPSTSDNGLDVFCSITNGSWTVIQRRTDGSENFRRTWVHYENGFGDLQNEFWLGNKYLHVLTSSGSYKLSVELVDTNGSMYYAEYSTFTIGDAASNYTSTINGYSGNAGNYMSSTNGRYFSTYDHDNDVYDKVNCASKYNGWWYHWCSNLFLNEDFSDGLRWGGTYFRTSQMMIQRTT</sequence>
<dbReference type="Proteomes" id="UP000507470">
    <property type="component" value="Unassembled WGS sequence"/>
</dbReference>
<evidence type="ECO:0000313" key="2">
    <source>
        <dbReference type="EMBL" id="CAC5421416.1"/>
    </source>
</evidence>
<dbReference type="AlphaFoldDB" id="A0A6J8ENI0"/>
<dbReference type="InterPro" id="IPR036056">
    <property type="entry name" value="Fibrinogen-like_C"/>
</dbReference>
<dbReference type="GO" id="GO:0005615">
    <property type="term" value="C:extracellular space"/>
    <property type="evidence" value="ECO:0007669"/>
    <property type="project" value="TreeGrafter"/>
</dbReference>
<protein>
    <submittedName>
        <fullName evidence="2">Fibrinogen-like protein 1,Fibrinogen-like protein A,Tenascin,Ryncolin-4,Ficolin-1</fullName>
    </submittedName>
</protein>
<dbReference type="SMART" id="SM00186">
    <property type="entry name" value="FBG"/>
    <property type="match status" value="1"/>
</dbReference>
<dbReference type="OrthoDB" id="6154963at2759"/>
<gene>
    <name evidence="2" type="ORF">MCOR_53548</name>
</gene>
<dbReference type="CDD" id="cd00087">
    <property type="entry name" value="FReD"/>
    <property type="match status" value="1"/>
</dbReference>
<dbReference type="EMBL" id="CACVKT020009351">
    <property type="protein sequence ID" value="CAC5421416.1"/>
    <property type="molecule type" value="Genomic_DNA"/>
</dbReference>
<organism evidence="2 3">
    <name type="scientific">Mytilus coruscus</name>
    <name type="common">Sea mussel</name>
    <dbReference type="NCBI Taxonomy" id="42192"/>
    <lineage>
        <taxon>Eukaryota</taxon>
        <taxon>Metazoa</taxon>
        <taxon>Spiralia</taxon>
        <taxon>Lophotrochozoa</taxon>
        <taxon>Mollusca</taxon>
        <taxon>Bivalvia</taxon>
        <taxon>Autobranchia</taxon>
        <taxon>Pteriomorphia</taxon>
        <taxon>Mytilida</taxon>
        <taxon>Mytiloidea</taxon>
        <taxon>Mytilidae</taxon>
        <taxon>Mytilinae</taxon>
        <taxon>Mytilus</taxon>
    </lineage>
</organism>
<evidence type="ECO:0000313" key="3">
    <source>
        <dbReference type="Proteomes" id="UP000507470"/>
    </source>
</evidence>
<dbReference type="Gene3D" id="3.90.215.10">
    <property type="entry name" value="Gamma Fibrinogen, chain A, domain 1"/>
    <property type="match status" value="1"/>
</dbReference>
<dbReference type="SUPFAM" id="SSF56496">
    <property type="entry name" value="Fibrinogen C-terminal domain-like"/>
    <property type="match status" value="1"/>
</dbReference>
<reference evidence="2 3" key="1">
    <citation type="submission" date="2020-06" db="EMBL/GenBank/DDBJ databases">
        <authorList>
            <person name="Li R."/>
            <person name="Bekaert M."/>
        </authorList>
    </citation>
    <scope>NUCLEOTIDE SEQUENCE [LARGE SCALE GENOMIC DNA]</scope>
    <source>
        <strain evidence="3">wild</strain>
    </source>
</reference>
<accession>A0A6J8ENI0</accession>
<keyword evidence="3" id="KW-1185">Reference proteome</keyword>
<dbReference type="PROSITE" id="PS51406">
    <property type="entry name" value="FIBRINOGEN_C_2"/>
    <property type="match status" value="1"/>
</dbReference>
<evidence type="ECO:0000259" key="1">
    <source>
        <dbReference type="PROSITE" id="PS51406"/>
    </source>
</evidence>
<name>A0A6J8ENI0_MYTCO</name>
<dbReference type="PANTHER" id="PTHR19143">
    <property type="entry name" value="FIBRINOGEN/TENASCIN/ANGIOPOEITIN"/>
    <property type="match status" value="1"/>
</dbReference>
<feature type="domain" description="Fibrinogen C-terminal" evidence="1">
    <location>
        <begin position="32"/>
        <end position="234"/>
    </location>
</feature>